<dbReference type="Proteomes" id="UP000054926">
    <property type="component" value="Unassembled WGS sequence"/>
</dbReference>
<comment type="caution">
    <text evidence="1">The sequence shown here is derived from an EMBL/GenBank/DDBJ whole genome shotgun (WGS) entry which is preliminary data.</text>
</comment>
<dbReference type="AlphaFoldDB" id="A0A0W0ZM27"/>
<name>A0A0W0ZM27_9GAMM</name>
<gene>
    <name evidence="1" type="ORF">Lste_0771</name>
</gene>
<reference evidence="1 2" key="1">
    <citation type="submission" date="2015-11" db="EMBL/GenBank/DDBJ databases">
        <title>Genomic analysis of 38 Legionella species identifies large and diverse effector repertoires.</title>
        <authorList>
            <person name="Burstein D."/>
            <person name="Amaro F."/>
            <person name="Zusman T."/>
            <person name="Lifshitz Z."/>
            <person name="Cohen O."/>
            <person name="Gilbert J.A."/>
            <person name="Pupko T."/>
            <person name="Shuman H.A."/>
            <person name="Segal G."/>
        </authorList>
    </citation>
    <scope>NUCLEOTIDE SEQUENCE [LARGE SCALE GENOMIC DNA]</scope>
    <source>
        <strain evidence="1 2">IMVS3376</strain>
    </source>
</reference>
<proteinExistence type="predicted"/>
<organism evidence="1 2">
    <name type="scientific">Legionella steelei</name>
    <dbReference type="NCBI Taxonomy" id="947033"/>
    <lineage>
        <taxon>Bacteria</taxon>
        <taxon>Pseudomonadati</taxon>
        <taxon>Pseudomonadota</taxon>
        <taxon>Gammaproteobacteria</taxon>
        <taxon>Legionellales</taxon>
        <taxon>Legionellaceae</taxon>
        <taxon>Legionella</taxon>
    </lineage>
</organism>
<dbReference type="STRING" id="947033.Lste_0771"/>
<dbReference type="RefSeq" id="WP_058509771.1">
    <property type="nucleotide sequence ID" value="NZ_LNYY01000016.1"/>
</dbReference>
<evidence type="ECO:0000313" key="1">
    <source>
        <dbReference type="EMBL" id="KTD70167.1"/>
    </source>
</evidence>
<evidence type="ECO:0000313" key="2">
    <source>
        <dbReference type="Proteomes" id="UP000054926"/>
    </source>
</evidence>
<keyword evidence="2" id="KW-1185">Reference proteome</keyword>
<sequence>MVLEKMSLQLVKTFKEHQDNLLYAPYSKCYGEYLLNLPNGMTMFDEELESFILFLPFLVNA</sequence>
<dbReference type="EMBL" id="LNYY01000016">
    <property type="protein sequence ID" value="KTD70167.1"/>
    <property type="molecule type" value="Genomic_DNA"/>
</dbReference>
<accession>A0A0W0ZM27</accession>
<protein>
    <submittedName>
        <fullName evidence="1">Uncharacterized protein</fullName>
    </submittedName>
</protein>